<feature type="chain" id="PRO_5047319362" description="GH26 domain-containing protein" evidence="5">
    <location>
        <begin position="39"/>
        <end position="699"/>
    </location>
</feature>
<dbReference type="Pfam" id="PF03425">
    <property type="entry name" value="CBM_11"/>
    <property type="match status" value="1"/>
</dbReference>
<proteinExistence type="inferred from homology"/>
<organism evidence="7 8">
    <name type="scientific">Myceligenerans crystallogenes</name>
    <dbReference type="NCBI Taxonomy" id="316335"/>
    <lineage>
        <taxon>Bacteria</taxon>
        <taxon>Bacillati</taxon>
        <taxon>Actinomycetota</taxon>
        <taxon>Actinomycetes</taxon>
        <taxon>Micrococcales</taxon>
        <taxon>Promicromonosporaceae</taxon>
        <taxon>Myceligenerans</taxon>
    </lineage>
</organism>
<keyword evidence="2 4" id="KW-0378">Hydrolase</keyword>
<comment type="caution">
    <text evidence="7">The sequence shown here is derived from an EMBL/GenBank/DDBJ whole genome shotgun (WGS) entry which is preliminary data.</text>
</comment>
<feature type="domain" description="GH26" evidence="6">
    <location>
        <begin position="72"/>
        <end position="410"/>
    </location>
</feature>
<sequence length="699" mass="73641">MNLPPLPTRPPAPPRRGRLVRRGLAAVVAALTVCGVSATVAAGAPAGDRSPGERAAAGRAVKVDLADPAATAATRSLFAYLRDLDGKGVLFGHQEDLAFGETFGQPDGTSSDVLHVTGDHPAVIGFDTLEKAGMPLAERERNALVLARDISRAHAVGAIPTMTVHLENLVTGGDFYDTSGDALRAVLPGGSHHAELTAYLDRFATTARNAVDGQGRPVPIIFRPWHENGGSWFWWGAAFGTPGEYAELYRFTVEYLRDVKGVHNLLYAFSPGGGFGGDPASYLRTYPGDAFVDVLGIDAYDDSGASSRFLTGLTADLGMIGDLAQQRGKISAFTEYGISGGVRPDGQNANTHWYTDVFRAIAADPSAARTAYMMTWTNYGGDSSPYTPVDGEMLPDFLAFHDDSQTYFADDLRGVHTASTTPVASSAAHLASPADGARVAAGPVTFRASVTGHAADRVVVTVAAGETGAEHRVELSPPGPGELWWTGTWDVPAAELDNSRRDLTLAVHSGGDQLASTASTVVLGPEPQLPPGVVDDFEGYGDDAMLRSTWAPQNSNTLEVLRAAEGGAVGGGTAAMRMSYSFATQSYTGAGRRIAGDWSAFREFEAWIDPDASNNRLVLQLVADGVAFEAYPSLAGDQPYLAAVPFADWRPAPWDTAHADRRLDAATLAKVTQFSVFVNAADGGATAGAVTVDELRART</sequence>
<dbReference type="InterPro" id="IPR000805">
    <property type="entry name" value="Glyco_hydro_26"/>
</dbReference>
<reference evidence="8" key="1">
    <citation type="journal article" date="2019" name="Int. J. Syst. Evol. Microbiol.">
        <title>The Global Catalogue of Microorganisms (GCM) 10K type strain sequencing project: providing services to taxonomists for standard genome sequencing and annotation.</title>
        <authorList>
            <consortium name="The Broad Institute Genomics Platform"/>
            <consortium name="The Broad Institute Genome Sequencing Center for Infectious Disease"/>
            <person name="Wu L."/>
            <person name="Ma J."/>
        </authorList>
    </citation>
    <scope>NUCLEOTIDE SEQUENCE [LARGE SCALE GENOMIC DNA]</scope>
    <source>
        <strain evidence="8">JCM 14326</strain>
    </source>
</reference>
<dbReference type="InterPro" id="IPR013783">
    <property type="entry name" value="Ig-like_fold"/>
</dbReference>
<dbReference type="PRINTS" id="PR00739">
    <property type="entry name" value="GLHYDRLASE26"/>
</dbReference>
<evidence type="ECO:0000256" key="3">
    <source>
        <dbReference type="ARBA" id="ARBA00023295"/>
    </source>
</evidence>
<dbReference type="InterPro" id="IPR008979">
    <property type="entry name" value="Galactose-bd-like_sf"/>
</dbReference>
<name>A0ABP4ZZ09_9MICO</name>
<dbReference type="Pfam" id="PF02156">
    <property type="entry name" value="Glyco_hydro_26"/>
    <property type="match status" value="1"/>
</dbReference>
<dbReference type="PANTHER" id="PTHR40079">
    <property type="entry name" value="MANNAN ENDO-1,4-BETA-MANNOSIDASE E-RELATED"/>
    <property type="match status" value="1"/>
</dbReference>
<feature type="active site" description="Proton donor" evidence="4">
    <location>
        <position position="227"/>
    </location>
</feature>
<dbReference type="SUPFAM" id="SSF49785">
    <property type="entry name" value="Galactose-binding domain-like"/>
    <property type="match status" value="1"/>
</dbReference>
<dbReference type="SUPFAM" id="SSF51445">
    <property type="entry name" value="(Trans)glycosidases"/>
    <property type="match status" value="1"/>
</dbReference>
<dbReference type="InterPro" id="IPR014756">
    <property type="entry name" value="Ig_E-set"/>
</dbReference>
<feature type="signal peptide" evidence="5">
    <location>
        <begin position="1"/>
        <end position="38"/>
    </location>
</feature>
<evidence type="ECO:0000256" key="1">
    <source>
        <dbReference type="ARBA" id="ARBA00007754"/>
    </source>
</evidence>
<gene>
    <name evidence="7" type="ORF">GCM10009751_38720</name>
</gene>
<dbReference type="InterPro" id="IPR005087">
    <property type="entry name" value="CBM11"/>
</dbReference>
<dbReference type="InterPro" id="IPR017853">
    <property type="entry name" value="GH"/>
</dbReference>
<evidence type="ECO:0000259" key="6">
    <source>
        <dbReference type="PROSITE" id="PS51764"/>
    </source>
</evidence>
<evidence type="ECO:0000256" key="4">
    <source>
        <dbReference type="PROSITE-ProRule" id="PRU01100"/>
    </source>
</evidence>
<accession>A0ABP4ZZ09</accession>
<keyword evidence="5" id="KW-0732">Signal</keyword>
<evidence type="ECO:0000256" key="5">
    <source>
        <dbReference type="SAM" id="SignalP"/>
    </source>
</evidence>
<dbReference type="PROSITE" id="PS51764">
    <property type="entry name" value="GH26"/>
    <property type="match status" value="1"/>
</dbReference>
<dbReference type="PANTHER" id="PTHR40079:SF4">
    <property type="entry name" value="GH26 DOMAIN-CONTAINING PROTEIN-RELATED"/>
    <property type="match status" value="1"/>
</dbReference>
<dbReference type="EMBL" id="BAAANL010000010">
    <property type="protein sequence ID" value="GAA1875254.1"/>
    <property type="molecule type" value="Genomic_DNA"/>
</dbReference>
<evidence type="ECO:0000313" key="7">
    <source>
        <dbReference type="EMBL" id="GAA1875254.1"/>
    </source>
</evidence>
<dbReference type="Proteomes" id="UP001501094">
    <property type="component" value="Unassembled WGS sequence"/>
</dbReference>
<dbReference type="Gene3D" id="2.60.40.10">
    <property type="entry name" value="Immunoglobulins"/>
    <property type="match status" value="1"/>
</dbReference>
<evidence type="ECO:0000313" key="8">
    <source>
        <dbReference type="Proteomes" id="UP001501094"/>
    </source>
</evidence>
<feature type="active site" description="Nucleophile" evidence="4">
    <location>
        <position position="335"/>
    </location>
</feature>
<dbReference type="SUPFAM" id="SSF81296">
    <property type="entry name" value="E set domains"/>
    <property type="match status" value="1"/>
</dbReference>
<dbReference type="Gene3D" id="3.20.20.80">
    <property type="entry name" value="Glycosidases"/>
    <property type="match status" value="1"/>
</dbReference>
<comment type="similarity">
    <text evidence="1 4">Belongs to the glycosyl hydrolase 26 family.</text>
</comment>
<dbReference type="RefSeq" id="WP_344106240.1">
    <property type="nucleotide sequence ID" value="NZ_BAAANL010000010.1"/>
</dbReference>
<keyword evidence="8" id="KW-1185">Reference proteome</keyword>
<dbReference type="InterPro" id="IPR022790">
    <property type="entry name" value="GH26_dom"/>
</dbReference>
<evidence type="ECO:0000256" key="2">
    <source>
        <dbReference type="ARBA" id="ARBA00022801"/>
    </source>
</evidence>
<keyword evidence="3 4" id="KW-0326">Glycosidase</keyword>
<protein>
    <recommendedName>
        <fullName evidence="6">GH26 domain-containing protein</fullName>
    </recommendedName>
</protein>